<dbReference type="EMBL" id="JAYDYQ010002533">
    <property type="protein sequence ID" value="KAK4485209.1"/>
    <property type="molecule type" value="Genomic_DNA"/>
</dbReference>
<evidence type="ECO:0000313" key="10">
    <source>
        <dbReference type="Proteomes" id="UP001291926"/>
    </source>
</evidence>
<gene>
    <name evidence="9" type="ORF">RD792_007836</name>
</gene>
<feature type="domain" description="MADS-box" evidence="8">
    <location>
        <begin position="46"/>
        <end position="88"/>
    </location>
</feature>
<keyword evidence="7" id="KW-0732">Signal</keyword>
<proteinExistence type="predicted"/>
<dbReference type="PANTHER" id="PTHR11945:SF776">
    <property type="entry name" value="AGAMOUS-LIKE 50-RELATED"/>
    <property type="match status" value="1"/>
</dbReference>
<feature type="region of interest" description="Disordered" evidence="6">
    <location>
        <begin position="29"/>
        <end position="48"/>
    </location>
</feature>
<evidence type="ECO:0000256" key="4">
    <source>
        <dbReference type="ARBA" id="ARBA00023163"/>
    </source>
</evidence>
<sequence length="274" mass="30505">MPKPSTLKRKLSFFFNLLLPLFSMNADHNDPPESNHFQNKSARKRKGRQKLNIEKIENENNLQVTFSKRRVGLFKKASELATLTGAELLDRQLEAKRNGTKVEVKEAEKVVTSQPSDGSVVMECNVINSFPSDFSMQEGLVGSADTSVGFWDEGTPVVQIVEELELTSVNKEQSIEWDKRVENIFQKPPSFMARHIRPGKTGNNPKTIEMALKQETVEAKATTQTAISNGRPQGNPNATPQVGYSGHPLAHLVEEYGTPLPDPDKDSESEDDEA</sequence>
<dbReference type="PRINTS" id="PR00404">
    <property type="entry name" value="MADSDOMAIN"/>
</dbReference>
<evidence type="ECO:0000256" key="5">
    <source>
        <dbReference type="ARBA" id="ARBA00023242"/>
    </source>
</evidence>
<evidence type="ECO:0000256" key="6">
    <source>
        <dbReference type="SAM" id="MobiDB-lite"/>
    </source>
</evidence>
<comment type="caution">
    <text evidence="9">The sequence shown here is derived from an EMBL/GenBank/DDBJ whole genome shotgun (WGS) entry which is preliminary data.</text>
</comment>
<dbReference type="SMART" id="SM00432">
    <property type="entry name" value="MADS"/>
    <property type="match status" value="1"/>
</dbReference>
<organism evidence="9 10">
    <name type="scientific">Penstemon davidsonii</name>
    <dbReference type="NCBI Taxonomy" id="160366"/>
    <lineage>
        <taxon>Eukaryota</taxon>
        <taxon>Viridiplantae</taxon>
        <taxon>Streptophyta</taxon>
        <taxon>Embryophyta</taxon>
        <taxon>Tracheophyta</taxon>
        <taxon>Spermatophyta</taxon>
        <taxon>Magnoliopsida</taxon>
        <taxon>eudicotyledons</taxon>
        <taxon>Gunneridae</taxon>
        <taxon>Pentapetalae</taxon>
        <taxon>asterids</taxon>
        <taxon>lamiids</taxon>
        <taxon>Lamiales</taxon>
        <taxon>Plantaginaceae</taxon>
        <taxon>Cheloneae</taxon>
        <taxon>Penstemon</taxon>
    </lineage>
</organism>
<dbReference type="PROSITE" id="PS50066">
    <property type="entry name" value="MADS_BOX_2"/>
    <property type="match status" value="1"/>
</dbReference>
<evidence type="ECO:0000256" key="3">
    <source>
        <dbReference type="ARBA" id="ARBA00023125"/>
    </source>
</evidence>
<keyword evidence="2" id="KW-0805">Transcription regulation</keyword>
<dbReference type="InterPro" id="IPR002100">
    <property type="entry name" value="TF_MADSbox"/>
</dbReference>
<feature type="chain" id="PRO_5045990028" description="MADS-box domain-containing protein" evidence="7">
    <location>
        <begin position="27"/>
        <end position="274"/>
    </location>
</feature>
<dbReference type="Proteomes" id="UP001291926">
    <property type="component" value="Unassembled WGS sequence"/>
</dbReference>
<dbReference type="Gene3D" id="3.40.1810.10">
    <property type="entry name" value="Transcription factor, MADS-box"/>
    <property type="match status" value="1"/>
</dbReference>
<keyword evidence="4" id="KW-0804">Transcription</keyword>
<keyword evidence="5" id="KW-0539">Nucleus</keyword>
<keyword evidence="3" id="KW-0238">DNA-binding</keyword>
<evidence type="ECO:0000256" key="2">
    <source>
        <dbReference type="ARBA" id="ARBA00023015"/>
    </source>
</evidence>
<evidence type="ECO:0000256" key="1">
    <source>
        <dbReference type="ARBA" id="ARBA00004123"/>
    </source>
</evidence>
<feature type="compositionally biased region" description="Polar residues" evidence="6">
    <location>
        <begin position="221"/>
        <end position="242"/>
    </location>
</feature>
<accession>A0ABR0D7G6</accession>
<keyword evidence="10" id="KW-1185">Reference proteome</keyword>
<evidence type="ECO:0000313" key="9">
    <source>
        <dbReference type="EMBL" id="KAK4485209.1"/>
    </source>
</evidence>
<dbReference type="CDD" id="cd00120">
    <property type="entry name" value="MADS"/>
    <property type="match status" value="1"/>
</dbReference>
<feature type="signal peptide" evidence="7">
    <location>
        <begin position="1"/>
        <end position="26"/>
    </location>
</feature>
<protein>
    <recommendedName>
        <fullName evidence="8">MADS-box domain-containing protein</fullName>
    </recommendedName>
</protein>
<dbReference type="Pfam" id="PF00319">
    <property type="entry name" value="SRF-TF"/>
    <property type="match status" value="1"/>
</dbReference>
<evidence type="ECO:0000259" key="8">
    <source>
        <dbReference type="PROSITE" id="PS50066"/>
    </source>
</evidence>
<reference evidence="9 10" key="1">
    <citation type="journal article" date="2023" name="bioRxiv">
        <title>Genome report: Whole genome sequence and annotation of Penstemon davidsonii.</title>
        <authorList>
            <person name="Ostevik K.L."/>
            <person name="Alabady M."/>
            <person name="Zhang M."/>
            <person name="Rausher M.D."/>
        </authorList>
    </citation>
    <scope>NUCLEOTIDE SEQUENCE [LARGE SCALE GENOMIC DNA]</scope>
    <source>
        <strain evidence="9">DNT005</strain>
        <tissue evidence="9">Whole leaf</tissue>
    </source>
</reference>
<name>A0ABR0D7G6_9LAMI</name>
<evidence type="ECO:0000256" key="7">
    <source>
        <dbReference type="SAM" id="SignalP"/>
    </source>
</evidence>
<dbReference type="PANTHER" id="PTHR11945">
    <property type="entry name" value="MADS BOX PROTEIN"/>
    <property type="match status" value="1"/>
</dbReference>
<feature type="region of interest" description="Disordered" evidence="6">
    <location>
        <begin position="221"/>
        <end position="274"/>
    </location>
</feature>
<dbReference type="SUPFAM" id="SSF55455">
    <property type="entry name" value="SRF-like"/>
    <property type="match status" value="1"/>
</dbReference>
<feature type="compositionally biased region" description="Acidic residues" evidence="6">
    <location>
        <begin position="265"/>
        <end position="274"/>
    </location>
</feature>
<comment type="subcellular location">
    <subcellularLocation>
        <location evidence="1">Nucleus</location>
    </subcellularLocation>
</comment>
<dbReference type="InterPro" id="IPR036879">
    <property type="entry name" value="TF_MADSbox_sf"/>
</dbReference>